<dbReference type="InterPro" id="IPR007353">
    <property type="entry name" value="DUF421"/>
</dbReference>
<evidence type="ECO:0000256" key="2">
    <source>
        <dbReference type="ARBA" id="ARBA00006448"/>
    </source>
</evidence>
<sequence length="222" mass="24701">MVSFIRTIIMYLIVIFVMRLMGKRQIGQLQPYEFVIALMISDLAALPMQDSAIPLWSGIVPILSLLLLQLSISYGVLKLKTVRGFFCGKPCVMIKNGVVIEKNLRNQMYTLDDLLEALRLKGYPDVQTVQLAILENNGDLSVLPVSASQNVTRGDLDIKAPSDIVTDIIIGGCVMEDNMELLNIDKKMLREELGKNGVRSAKDVFYCYVNGAGQFVVQKKGK</sequence>
<feature type="transmembrane region" description="Helical" evidence="7">
    <location>
        <begin position="55"/>
        <end position="77"/>
    </location>
</feature>
<comment type="caution">
    <text evidence="9">The sequence shown here is derived from an EMBL/GenBank/DDBJ whole genome shotgun (WGS) entry which is preliminary data.</text>
</comment>
<comment type="subcellular location">
    <subcellularLocation>
        <location evidence="1">Cell membrane</location>
        <topology evidence="1">Multi-pass membrane protein</topology>
    </subcellularLocation>
</comment>
<dbReference type="PANTHER" id="PTHR34582">
    <property type="entry name" value="UPF0702 TRANSMEMBRANE PROTEIN YCAP"/>
    <property type="match status" value="1"/>
</dbReference>
<evidence type="ECO:0000256" key="5">
    <source>
        <dbReference type="ARBA" id="ARBA00022989"/>
    </source>
</evidence>
<keyword evidence="6 7" id="KW-0472">Membrane</keyword>
<keyword evidence="4 7" id="KW-0812">Transmembrane</keyword>
<accession>A0A9D1I8H1</accession>
<reference evidence="9" key="2">
    <citation type="journal article" date="2021" name="PeerJ">
        <title>Extensive microbial diversity within the chicken gut microbiome revealed by metagenomics and culture.</title>
        <authorList>
            <person name="Gilroy R."/>
            <person name="Ravi A."/>
            <person name="Getino M."/>
            <person name="Pursley I."/>
            <person name="Horton D.L."/>
            <person name="Alikhan N.F."/>
            <person name="Baker D."/>
            <person name="Gharbi K."/>
            <person name="Hall N."/>
            <person name="Watson M."/>
            <person name="Adriaenssens E.M."/>
            <person name="Foster-Nyarko E."/>
            <person name="Jarju S."/>
            <person name="Secka A."/>
            <person name="Antonio M."/>
            <person name="Oren A."/>
            <person name="Chaudhuri R.R."/>
            <person name="La Ragione R."/>
            <person name="Hildebrand F."/>
            <person name="Pallen M.J."/>
        </authorList>
    </citation>
    <scope>NUCLEOTIDE SEQUENCE</scope>
    <source>
        <strain evidence="9">CHK195-4489</strain>
    </source>
</reference>
<dbReference type="AlphaFoldDB" id="A0A9D1I8H1"/>
<dbReference type="PANTHER" id="PTHR34582:SF6">
    <property type="entry name" value="UPF0702 TRANSMEMBRANE PROTEIN YCAP"/>
    <property type="match status" value="1"/>
</dbReference>
<dbReference type="Pfam" id="PF04239">
    <property type="entry name" value="DUF421"/>
    <property type="match status" value="1"/>
</dbReference>
<evidence type="ECO:0000256" key="7">
    <source>
        <dbReference type="SAM" id="Phobius"/>
    </source>
</evidence>
<evidence type="ECO:0000259" key="8">
    <source>
        <dbReference type="Pfam" id="PF04239"/>
    </source>
</evidence>
<dbReference type="Proteomes" id="UP000824089">
    <property type="component" value="Unassembled WGS sequence"/>
</dbReference>
<dbReference type="GO" id="GO:0005886">
    <property type="term" value="C:plasma membrane"/>
    <property type="evidence" value="ECO:0007669"/>
    <property type="project" value="UniProtKB-SubCell"/>
</dbReference>
<evidence type="ECO:0000256" key="1">
    <source>
        <dbReference type="ARBA" id="ARBA00004651"/>
    </source>
</evidence>
<keyword evidence="3" id="KW-1003">Cell membrane</keyword>
<reference evidence="9" key="1">
    <citation type="submission" date="2020-10" db="EMBL/GenBank/DDBJ databases">
        <authorList>
            <person name="Gilroy R."/>
        </authorList>
    </citation>
    <scope>NUCLEOTIDE SEQUENCE</scope>
    <source>
        <strain evidence="9">CHK195-4489</strain>
    </source>
</reference>
<organism evidence="9 10">
    <name type="scientific">Candidatus Egerieisoma faecipullorum</name>
    <dbReference type="NCBI Taxonomy" id="2840963"/>
    <lineage>
        <taxon>Bacteria</taxon>
        <taxon>Bacillati</taxon>
        <taxon>Bacillota</taxon>
        <taxon>Clostridia</taxon>
        <taxon>Eubacteriales</taxon>
        <taxon>Clostridiaceae</taxon>
        <taxon>Clostridiaceae incertae sedis</taxon>
        <taxon>Candidatus Egerieisoma</taxon>
    </lineage>
</organism>
<evidence type="ECO:0000256" key="4">
    <source>
        <dbReference type="ARBA" id="ARBA00022692"/>
    </source>
</evidence>
<feature type="transmembrane region" description="Helical" evidence="7">
    <location>
        <begin position="6"/>
        <end position="22"/>
    </location>
</feature>
<evidence type="ECO:0000313" key="9">
    <source>
        <dbReference type="EMBL" id="HIU29792.1"/>
    </source>
</evidence>
<evidence type="ECO:0000313" key="10">
    <source>
        <dbReference type="Proteomes" id="UP000824089"/>
    </source>
</evidence>
<dbReference type="Gene3D" id="3.30.240.20">
    <property type="entry name" value="bsu07140 like domains"/>
    <property type="match status" value="2"/>
</dbReference>
<evidence type="ECO:0000256" key="3">
    <source>
        <dbReference type="ARBA" id="ARBA00022475"/>
    </source>
</evidence>
<protein>
    <submittedName>
        <fullName evidence="9">DUF421 domain-containing protein</fullName>
    </submittedName>
</protein>
<proteinExistence type="inferred from homology"/>
<comment type="similarity">
    <text evidence="2">Belongs to the UPF0702 family.</text>
</comment>
<feature type="domain" description="YetF C-terminal" evidence="8">
    <location>
        <begin position="78"/>
        <end position="209"/>
    </location>
</feature>
<dbReference type="InterPro" id="IPR023090">
    <property type="entry name" value="UPF0702_alpha/beta_dom_sf"/>
</dbReference>
<evidence type="ECO:0000256" key="6">
    <source>
        <dbReference type="ARBA" id="ARBA00023136"/>
    </source>
</evidence>
<keyword evidence="5 7" id="KW-1133">Transmembrane helix</keyword>
<gene>
    <name evidence="9" type="ORF">IAD50_05790</name>
</gene>
<dbReference type="EMBL" id="DVMM01000121">
    <property type="protein sequence ID" value="HIU29792.1"/>
    <property type="molecule type" value="Genomic_DNA"/>
</dbReference>
<name>A0A9D1I8H1_9CLOT</name>